<dbReference type="OMA" id="MDWALKM"/>
<evidence type="ECO:0000256" key="2">
    <source>
        <dbReference type="SAM" id="Phobius"/>
    </source>
</evidence>
<proteinExistence type="predicted"/>
<gene>
    <name evidence="3" type="ORF">Ptr86124_002907</name>
</gene>
<feature type="compositionally biased region" description="Polar residues" evidence="1">
    <location>
        <begin position="260"/>
        <end position="279"/>
    </location>
</feature>
<evidence type="ECO:0000313" key="3">
    <source>
        <dbReference type="EMBL" id="KAI1517606.1"/>
    </source>
</evidence>
<evidence type="ECO:0000313" key="4">
    <source>
        <dbReference type="Proteomes" id="UP000249757"/>
    </source>
</evidence>
<dbReference type="AlphaFoldDB" id="A0A922NP81"/>
<comment type="caution">
    <text evidence="3">The sequence shown here is derived from an EMBL/GenBank/DDBJ whole genome shotgun (WGS) entry which is preliminary data.</text>
</comment>
<keyword evidence="2" id="KW-1133">Transmembrane helix</keyword>
<dbReference type="OrthoDB" id="3801388at2759"/>
<feature type="compositionally biased region" description="Polar residues" evidence="1">
    <location>
        <begin position="26"/>
        <end position="35"/>
    </location>
</feature>
<feature type="region of interest" description="Disordered" evidence="1">
    <location>
        <begin position="232"/>
        <end position="279"/>
    </location>
</feature>
<feature type="transmembrane region" description="Helical" evidence="2">
    <location>
        <begin position="48"/>
        <end position="68"/>
    </location>
</feature>
<evidence type="ECO:0000256" key="1">
    <source>
        <dbReference type="SAM" id="MobiDB-lite"/>
    </source>
</evidence>
<name>A0A922NP81_9PLEO</name>
<keyword evidence="2" id="KW-0472">Membrane</keyword>
<dbReference type="EMBL" id="NRDI02000003">
    <property type="protein sequence ID" value="KAI1517606.1"/>
    <property type="molecule type" value="Genomic_DNA"/>
</dbReference>
<feature type="compositionally biased region" description="Polar residues" evidence="1">
    <location>
        <begin position="108"/>
        <end position="123"/>
    </location>
</feature>
<feature type="compositionally biased region" description="Polar residues" evidence="1">
    <location>
        <begin position="165"/>
        <end position="185"/>
    </location>
</feature>
<organism evidence="3 4">
    <name type="scientific">Pyrenophora tritici-repentis</name>
    <dbReference type="NCBI Taxonomy" id="45151"/>
    <lineage>
        <taxon>Eukaryota</taxon>
        <taxon>Fungi</taxon>
        <taxon>Dikarya</taxon>
        <taxon>Ascomycota</taxon>
        <taxon>Pezizomycotina</taxon>
        <taxon>Dothideomycetes</taxon>
        <taxon>Pleosporomycetidae</taxon>
        <taxon>Pleosporales</taxon>
        <taxon>Pleosporineae</taxon>
        <taxon>Pleosporaceae</taxon>
        <taxon>Pyrenophora</taxon>
    </lineage>
</organism>
<feature type="region of interest" description="Disordered" evidence="1">
    <location>
        <begin position="1"/>
        <end position="42"/>
    </location>
</feature>
<protein>
    <submittedName>
        <fullName evidence="3">Uncharacterized protein</fullName>
    </submittedName>
</protein>
<feature type="region of interest" description="Disordered" evidence="1">
    <location>
        <begin position="106"/>
        <end position="203"/>
    </location>
</feature>
<sequence length="413" mass="46319">MAGFRNHADTVTTSAHHRHHDKKSITESSPPSTSAPVEPASQIDRSSAIALSIILGLILMAVAWFLYLHFTHKRQDAADLERQTTAAAAAAAETNTNMGRITWRRSASAGTVETTGRPKSNSVFKHIPHPHLHRKDSVTTTTQGDQHTDTDRTSGETKRRWPSLSLWQSHDSEASTLAPSTTSDCPSIYADTLPFSSDERPAPTHLFRLQPRKTFPEQSSPPPAQFRLQSRKTFPEVSHPVAQSRLQSRKSFADPPPTPKSRSQTTLPRRNSSLSQSQYDKQWWSEVGRRGSATAATRRLSVLEPVLEHDIRSRSCESKKPSKPEASKKNEVGSSRRRSSTHASWEGSRCESVMYDWTRPTDEEVRSKSTGKIFKGVDWNQGSDSVRGRQQERAELVESRDDSVYRMDWALKM</sequence>
<keyword evidence="2" id="KW-0812">Transmembrane</keyword>
<accession>A0A922NP81</accession>
<reference evidence="4" key="1">
    <citation type="journal article" date="2022" name="Microb. Genom.">
        <title>A global pangenome for the wheat fungal pathogen Pyrenophora tritici-repentis and prediction of effector protein structural homology.</title>
        <authorList>
            <person name="Moolhuijzen P.M."/>
            <person name="See P.T."/>
            <person name="Shi G."/>
            <person name="Powell H.R."/>
            <person name="Cockram J."/>
            <person name="Jorgensen L.N."/>
            <person name="Benslimane H."/>
            <person name="Strelkov S.E."/>
            <person name="Turner J."/>
            <person name="Liu Z."/>
            <person name="Moffat C.S."/>
        </authorList>
    </citation>
    <scope>NUCLEOTIDE SEQUENCE [LARGE SCALE GENOMIC DNA]</scope>
</reference>
<feature type="region of interest" description="Disordered" evidence="1">
    <location>
        <begin position="311"/>
        <end position="345"/>
    </location>
</feature>
<feature type="compositionally biased region" description="Basic and acidic residues" evidence="1">
    <location>
        <begin position="146"/>
        <end position="159"/>
    </location>
</feature>
<dbReference type="Proteomes" id="UP000249757">
    <property type="component" value="Unassembled WGS sequence"/>
</dbReference>
<keyword evidence="4" id="KW-1185">Reference proteome</keyword>
<feature type="compositionally biased region" description="Basic and acidic residues" evidence="1">
    <location>
        <begin position="311"/>
        <end position="331"/>
    </location>
</feature>